<evidence type="ECO:0000256" key="2">
    <source>
        <dbReference type="ARBA" id="ARBA00023026"/>
    </source>
</evidence>
<evidence type="ECO:0000256" key="1">
    <source>
        <dbReference type="ARBA" id="ARBA00022801"/>
    </source>
</evidence>
<accession>A0A2T4UJT6</accession>
<dbReference type="PANTHER" id="PTHR31956">
    <property type="entry name" value="NON-SPECIFIC PHOSPHOLIPASE C4-RELATED"/>
    <property type="match status" value="1"/>
</dbReference>
<organism evidence="3 4">
    <name type="scientific">Paraconexibacter algicola</name>
    <dbReference type="NCBI Taxonomy" id="2133960"/>
    <lineage>
        <taxon>Bacteria</taxon>
        <taxon>Bacillati</taxon>
        <taxon>Actinomycetota</taxon>
        <taxon>Thermoleophilia</taxon>
        <taxon>Solirubrobacterales</taxon>
        <taxon>Paraconexibacteraceae</taxon>
        <taxon>Paraconexibacter</taxon>
    </lineage>
</organism>
<dbReference type="Pfam" id="PF04185">
    <property type="entry name" value="Phosphoesterase"/>
    <property type="match status" value="1"/>
</dbReference>
<protein>
    <submittedName>
        <fullName evidence="3">Phosphoesterase</fullName>
    </submittedName>
</protein>
<keyword evidence="4" id="KW-1185">Reference proteome</keyword>
<proteinExistence type="predicted"/>
<comment type="caution">
    <text evidence="3">The sequence shown here is derived from an EMBL/GenBank/DDBJ whole genome shotgun (WGS) entry which is preliminary data.</text>
</comment>
<dbReference type="PANTHER" id="PTHR31956:SF8">
    <property type="entry name" value="ACID PHOSPHATASE PHOA (AFU_ORTHOLOGUE AFUA_1G03570)"/>
    <property type="match status" value="1"/>
</dbReference>
<dbReference type="InterPro" id="IPR017850">
    <property type="entry name" value="Alkaline_phosphatase_core_sf"/>
</dbReference>
<evidence type="ECO:0000313" key="4">
    <source>
        <dbReference type="Proteomes" id="UP000240739"/>
    </source>
</evidence>
<keyword evidence="2" id="KW-0843">Virulence</keyword>
<dbReference type="GO" id="GO:0016788">
    <property type="term" value="F:hydrolase activity, acting on ester bonds"/>
    <property type="evidence" value="ECO:0007669"/>
    <property type="project" value="InterPro"/>
</dbReference>
<dbReference type="InterPro" id="IPR007312">
    <property type="entry name" value="Phosphoesterase"/>
</dbReference>
<dbReference type="AlphaFoldDB" id="A0A2T4UJT6"/>
<evidence type="ECO:0000313" key="3">
    <source>
        <dbReference type="EMBL" id="PTL59467.1"/>
    </source>
</evidence>
<name>A0A2T4UJT6_9ACTN</name>
<dbReference type="Gene3D" id="3.40.720.10">
    <property type="entry name" value="Alkaline Phosphatase, subunit A"/>
    <property type="match status" value="1"/>
</dbReference>
<gene>
    <name evidence="3" type="ORF">C7Y72_07295</name>
</gene>
<keyword evidence="1" id="KW-0378">Hydrolase</keyword>
<reference evidence="3 4" key="1">
    <citation type="submission" date="2018-03" db="EMBL/GenBank/DDBJ databases">
        <title>Aquarubrobacter algicola gen. nov., sp. nov., a novel actinobacterium isolated from shallow eutrophic lake during the end of cyanobacterial harmful algal blooms.</title>
        <authorList>
            <person name="Chun S.J."/>
        </authorList>
    </citation>
    <scope>NUCLEOTIDE SEQUENCE [LARGE SCALE GENOMIC DNA]</scope>
    <source>
        <strain evidence="3 4">Seoho-28</strain>
    </source>
</reference>
<dbReference type="EMBL" id="PYYB01000001">
    <property type="protein sequence ID" value="PTL59467.1"/>
    <property type="molecule type" value="Genomic_DNA"/>
</dbReference>
<dbReference type="GO" id="GO:0009395">
    <property type="term" value="P:phospholipid catabolic process"/>
    <property type="evidence" value="ECO:0007669"/>
    <property type="project" value="TreeGrafter"/>
</dbReference>
<sequence length="494" mass="53017">MSRGAVVGQDDGVTRTRLLSSRLAALGLLLLAAITWAPSAARAAGPPDIRHVWTIVLENKDYEDSFGPDTEAPYLARELTARGKLLTNYHGTSHASLGNYLTLVSGQAVNVVTQADCAIFSDIFPGTRTPDGQTLGAGCVFPRSVRTIADQLQERGLRWRGYMEDMGNTPGQPPTCRHPRIGAVDDTQAARAGDQYATRHNPFVYFHSIIDDPARCAEHVVPLDRLEQDIARPQTTPNYAFITPDLCNDGHDASCVDGGLGGLPAADAFLRRWVPKILASPGFAQHGMLIITWDEANIDPDSSTACCGEPTGPNTLAPGLLGPGGGRTGSVVLSPFVQPGSRTDTPYNHYALLRSVEDVFGLDHLGYAAMPGLRAFGEDVYDRTAPAPVPAGPPRCVSARSGRVVAAARLRPSARGVLLTFRARRTARVRITVTHRSGRRVTLRRLTRVRACRAYQVRLPDDVVRARVVGAGRTVAVARTASAEHDEEAEGAAS</sequence>
<dbReference type="Proteomes" id="UP000240739">
    <property type="component" value="Unassembled WGS sequence"/>
</dbReference>